<feature type="signal peptide" evidence="6">
    <location>
        <begin position="1"/>
        <end position="27"/>
    </location>
</feature>
<keyword evidence="8" id="KW-0449">Lipoprotein</keyword>
<evidence type="ECO:0000256" key="5">
    <source>
        <dbReference type="SAM" id="MobiDB-lite"/>
    </source>
</evidence>
<name>A0A251XLR5_CLAMM</name>
<dbReference type="InterPro" id="IPR002491">
    <property type="entry name" value="ABC_transptr_periplasmic_BD"/>
</dbReference>
<sequence length="377" mass="40069">MRFTTTGSALVALTVATLALTGCTASSDPGASAPPASGSATGAFPVTVDTKFGDVTVPSEPKRVVALGWGDAETALALGVQPVGASDWLGFGADADGVGPWAQGLYTQKPQIIETLEPSYEAIAALKPDLILDTKGSGDQARYDRLSQIAPTIGVPEGADSYLTDMEDQVDMVAEALGREDQGDALLDAVDQRFDQIEAAHPDWKGKTVTAATKTSEGWGAYVEGSERVAFLEKLGFEQSPTIAGIPANAGGFSVDVSSEQLDLLDADVIVAFPIFIDKSVITDDPLWQAIPRRGRPLHRPRRRRLVGLLDRHHALHRLRARPARAAAGDRHELIRIRTPRARRARSAAGPRRLRCRVIPPSSTGARDHGRAPGGDP</sequence>
<dbReference type="InterPro" id="IPR051313">
    <property type="entry name" value="Bact_iron-sidero_bind"/>
</dbReference>
<keyword evidence="4 6" id="KW-0732">Signal</keyword>
<dbReference type="CDD" id="cd01146">
    <property type="entry name" value="FhuD"/>
    <property type="match status" value="1"/>
</dbReference>
<evidence type="ECO:0000313" key="8">
    <source>
        <dbReference type="EMBL" id="OUE04391.1"/>
    </source>
</evidence>
<dbReference type="Proteomes" id="UP000195062">
    <property type="component" value="Unassembled WGS sequence"/>
</dbReference>
<evidence type="ECO:0000256" key="6">
    <source>
        <dbReference type="SAM" id="SignalP"/>
    </source>
</evidence>
<dbReference type="EMBL" id="MDHH01000001">
    <property type="protein sequence ID" value="OUE04391.1"/>
    <property type="molecule type" value="Genomic_DNA"/>
</dbReference>
<feature type="compositionally biased region" description="Basic residues" evidence="5">
    <location>
        <begin position="340"/>
        <end position="356"/>
    </location>
</feature>
<dbReference type="Pfam" id="PF01497">
    <property type="entry name" value="Peripla_BP_2"/>
    <property type="match status" value="1"/>
</dbReference>
<dbReference type="PANTHER" id="PTHR30532">
    <property type="entry name" value="IRON III DICITRATE-BINDING PERIPLASMIC PROTEIN"/>
    <property type="match status" value="1"/>
</dbReference>
<protein>
    <submittedName>
        <fullName evidence="8">Putative siderophore-binding lipoprotein YfiY</fullName>
    </submittedName>
</protein>
<proteinExistence type="inferred from homology"/>
<reference evidence="8 9" key="1">
    <citation type="submission" date="2016-08" db="EMBL/GenBank/DDBJ databases">
        <title>Genome sequence of Clavibacter michiganensis subsp. michiganensis strain CASJ007.</title>
        <authorList>
            <person name="Thapa S.P."/>
            <person name="Coaker G."/>
        </authorList>
    </citation>
    <scope>NUCLEOTIDE SEQUENCE [LARGE SCALE GENOMIC DNA]</scope>
    <source>
        <strain evidence="8">CASJ007</strain>
    </source>
</reference>
<evidence type="ECO:0000256" key="4">
    <source>
        <dbReference type="ARBA" id="ARBA00022729"/>
    </source>
</evidence>
<dbReference type="PROSITE" id="PS51257">
    <property type="entry name" value="PROKAR_LIPOPROTEIN"/>
    <property type="match status" value="1"/>
</dbReference>
<evidence type="ECO:0000256" key="1">
    <source>
        <dbReference type="ARBA" id="ARBA00004196"/>
    </source>
</evidence>
<dbReference type="GO" id="GO:1901678">
    <property type="term" value="P:iron coordination entity transport"/>
    <property type="evidence" value="ECO:0007669"/>
    <property type="project" value="UniProtKB-ARBA"/>
</dbReference>
<organism evidence="8 9">
    <name type="scientific">Clavibacter michiganensis subsp. michiganensis</name>
    <dbReference type="NCBI Taxonomy" id="33013"/>
    <lineage>
        <taxon>Bacteria</taxon>
        <taxon>Bacillati</taxon>
        <taxon>Actinomycetota</taxon>
        <taxon>Actinomycetes</taxon>
        <taxon>Micrococcales</taxon>
        <taxon>Microbacteriaceae</taxon>
        <taxon>Clavibacter</taxon>
    </lineage>
</organism>
<accession>A0A251XLR5</accession>
<comment type="similarity">
    <text evidence="2">Belongs to the bacterial solute-binding protein 8 family.</text>
</comment>
<comment type="subcellular location">
    <subcellularLocation>
        <location evidence="1">Cell envelope</location>
    </subcellularLocation>
</comment>
<comment type="caution">
    <text evidence="8">The sequence shown here is derived from an EMBL/GenBank/DDBJ whole genome shotgun (WGS) entry which is preliminary data.</text>
</comment>
<feature type="chain" id="PRO_5012648544" evidence="6">
    <location>
        <begin position="28"/>
        <end position="377"/>
    </location>
</feature>
<gene>
    <name evidence="8" type="primary">yfiY_2</name>
    <name evidence="8" type="ORF">CMMCAS07_05550</name>
</gene>
<dbReference type="PANTHER" id="PTHR30532:SF24">
    <property type="entry name" value="FERRIC ENTEROBACTIN-BINDING PERIPLASMIC PROTEIN FEPB"/>
    <property type="match status" value="1"/>
</dbReference>
<evidence type="ECO:0000256" key="3">
    <source>
        <dbReference type="ARBA" id="ARBA00022448"/>
    </source>
</evidence>
<dbReference type="Gene3D" id="3.40.50.1980">
    <property type="entry name" value="Nitrogenase molybdenum iron protein domain"/>
    <property type="match status" value="2"/>
</dbReference>
<feature type="domain" description="Fe/B12 periplasmic-binding" evidence="7">
    <location>
        <begin position="63"/>
        <end position="342"/>
    </location>
</feature>
<keyword evidence="3" id="KW-0813">Transport</keyword>
<evidence type="ECO:0000259" key="7">
    <source>
        <dbReference type="PROSITE" id="PS50983"/>
    </source>
</evidence>
<dbReference type="GO" id="GO:0030288">
    <property type="term" value="C:outer membrane-bounded periplasmic space"/>
    <property type="evidence" value="ECO:0007669"/>
    <property type="project" value="TreeGrafter"/>
</dbReference>
<evidence type="ECO:0000313" key="9">
    <source>
        <dbReference type="Proteomes" id="UP000195062"/>
    </source>
</evidence>
<dbReference type="AlphaFoldDB" id="A0A251XLR5"/>
<dbReference type="PROSITE" id="PS50983">
    <property type="entry name" value="FE_B12_PBP"/>
    <property type="match status" value="1"/>
</dbReference>
<keyword evidence="9" id="KW-1185">Reference proteome</keyword>
<feature type="region of interest" description="Disordered" evidence="5">
    <location>
        <begin position="340"/>
        <end position="377"/>
    </location>
</feature>
<dbReference type="SUPFAM" id="SSF53807">
    <property type="entry name" value="Helical backbone' metal receptor"/>
    <property type="match status" value="1"/>
</dbReference>
<evidence type="ECO:0000256" key="2">
    <source>
        <dbReference type="ARBA" id="ARBA00008814"/>
    </source>
</evidence>